<dbReference type="Gene3D" id="2.60.40.2000">
    <property type="match status" value="1"/>
</dbReference>
<dbReference type="EMBL" id="JAGGKP010000001">
    <property type="protein sequence ID" value="MBP1935398.1"/>
    <property type="molecule type" value="Genomic_DNA"/>
</dbReference>
<name>A0ABS4GYQ5_9BACL</name>
<comment type="caution">
    <text evidence="1">The sequence shown here is derived from an EMBL/GenBank/DDBJ whole genome shotgun (WGS) entry which is preliminary data.</text>
</comment>
<accession>A0ABS4GYQ5</accession>
<dbReference type="NCBIfam" id="TIGR02856">
    <property type="entry name" value="spore_yqfC"/>
    <property type="match status" value="1"/>
</dbReference>
<evidence type="ECO:0000313" key="2">
    <source>
        <dbReference type="Proteomes" id="UP001519273"/>
    </source>
</evidence>
<protein>
    <submittedName>
        <fullName evidence="1">Sporulation protein YqfC</fullName>
    </submittedName>
</protein>
<dbReference type="InterPro" id="IPR038705">
    <property type="entry name" value="YabP_sf"/>
</dbReference>
<dbReference type="InterPro" id="IPR022477">
    <property type="entry name" value="Spore_YqfC"/>
</dbReference>
<dbReference type="InterPro" id="IPR022476">
    <property type="entry name" value="Spore_YabP/YqfC"/>
</dbReference>
<keyword evidence="2" id="KW-1185">Reference proteome</keyword>
<evidence type="ECO:0000313" key="1">
    <source>
        <dbReference type="EMBL" id="MBP1935398.1"/>
    </source>
</evidence>
<dbReference type="Pfam" id="PF07873">
    <property type="entry name" value="YabP"/>
    <property type="match status" value="1"/>
</dbReference>
<dbReference type="Proteomes" id="UP001519273">
    <property type="component" value="Unassembled WGS sequence"/>
</dbReference>
<proteinExistence type="predicted"/>
<sequence>MSRISRKLRKWTTDVLDVPQDIVFDLPRLTLIGNRQLYIENHRGVIHFSSEQLILAVTEGKLLVAGKELIIRAILPEEVFIEGIISDIQYEGKGNIG</sequence>
<organism evidence="1 2">
    <name type="scientific">Paenibacillus sediminis</name>
    <dbReference type="NCBI Taxonomy" id="664909"/>
    <lineage>
        <taxon>Bacteria</taxon>
        <taxon>Bacillati</taxon>
        <taxon>Bacillota</taxon>
        <taxon>Bacilli</taxon>
        <taxon>Bacillales</taxon>
        <taxon>Paenibacillaceae</taxon>
        <taxon>Paenibacillus</taxon>
    </lineage>
</organism>
<reference evidence="1 2" key="1">
    <citation type="submission" date="2021-03" db="EMBL/GenBank/DDBJ databases">
        <title>Genomic Encyclopedia of Type Strains, Phase IV (KMG-IV): sequencing the most valuable type-strain genomes for metagenomic binning, comparative biology and taxonomic classification.</title>
        <authorList>
            <person name="Goeker M."/>
        </authorList>
    </citation>
    <scope>NUCLEOTIDE SEQUENCE [LARGE SCALE GENOMIC DNA]</scope>
    <source>
        <strain evidence="1 2">DSM 23491</strain>
    </source>
</reference>
<gene>
    <name evidence="1" type="ORF">J2Z20_000259</name>
</gene>
<dbReference type="RefSeq" id="WP_209844604.1">
    <property type="nucleotide sequence ID" value="NZ_CBCRVE010000001.1"/>
</dbReference>